<dbReference type="RefSeq" id="WP_289402009.1">
    <property type="nucleotide sequence ID" value="NZ_JAQIBC010000004.1"/>
</dbReference>
<organism evidence="1 2">
    <name type="scientific">Sulfurovum xiamenensis</name>
    <dbReference type="NCBI Taxonomy" id="3019066"/>
    <lineage>
        <taxon>Bacteria</taxon>
        <taxon>Pseudomonadati</taxon>
        <taxon>Campylobacterota</taxon>
        <taxon>Epsilonproteobacteria</taxon>
        <taxon>Campylobacterales</taxon>
        <taxon>Sulfurovaceae</taxon>
        <taxon>Sulfurovum</taxon>
    </lineage>
</organism>
<proteinExistence type="predicted"/>
<comment type="caution">
    <text evidence="1">The sequence shown here is derived from an EMBL/GenBank/DDBJ whole genome shotgun (WGS) entry which is preliminary data.</text>
</comment>
<dbReference type="PANTHER" id="PTHR39162">
    <property type="entry name" value="GLL3345 PROTEIN"/>
    <property type="match status" value="1"/>
</dbReference>
<reference evidence="1" key="1">
    <citation type="submission" date="2023-01" db="EMBL/GenBank/DDBJ databases">
        <title>Sulfurovum sp. XTW-4 genome assembly.</title>
        <authorList>
            <person name="Wang J."/>
        </authorList>
    </citation>
    <scope>NUCLEOTIDE SEQUENCE</scope>
    <source>
        <strain evidence="1">XTW-4</strain>
    </source>
</reference>
<keyword evidence="2" id="KW-1185">Reference proteome</keyword>
<gene>
    <name evidence="1" type="ORF">PF327_07665</name>
</gene>
<sequence length="119" mass="12333">MEHVKDVLKTSLEELERVLDTKTVVGEPIVIEGNTLIPLISIGFGFGAGGGTGKCKKSDEEGIGAGTGGGGGIRPVALVIINKDGDVRVESIKSGMASAFEHIGEAVGKAMQKKQEKDK</sequence>
<dbReference type="Proteomes" id="UP001169066">
    <property type="component" value="Unassembled WGS sequence"/>
</dbReference>
<name>A0ABT7QSL1_9BACT</name>
<evidence type="ECO:0000313" key="2">
    <source>
        <dbReference type="Proteomes" id="UP001169066"/>
    </source>
</evidence>
<dbReference type="InterPro" id="IPR014229">
    <property type="entry name" value="Spore_YtfJ"/>
</dbReference>
<evidence type="ECO:0000313" key="1">
    <source>
        <dbReference type="EMBL" id="MDM5264070.1"/>
    </source>
</evidence>
<dbReference type="PANTHER" id="PTHR39162:SF1">
    <property type="entry name" value="SPORULATION PROTEIN YTFJ"/>
    <property type="match status" value="1"/>
</dbReference>
<dbReference type="EMBL" id="JAQIBC010000004">
    <property type="protein sequence ID" value="MDM5264070.1"/>
    <property type="molecule type" value="Genomic_DNA"/>
</dbReference>
<dbReference type="PIRSF" id="PIRSF021377">
    <property type="entry name" value="YtfJ"/>
    <property type="match status" value="1"/>
</dbReference>
<dbReference type="Pfam" id="PF09579">
    <property type="entry name" value="Spore_YtfJ"/>
    <property type="match status" value="1"/>
</dbReference>
<protein>
    <submittedName>
        <fullName evidence="1">Spore germination protein GerW family protein</fullName>
    </submittedName>
</protein>
<accession>A0ABT7QSL1</accession>